<dbReference type="AlphaFoldDB" id="A0A0D2EK45"/>
<dbReference type="InterPro" id="IPR000073">
    <property type="entry name" value="AB_hydrolase_1"/>
</dbReference>
<dbReference type="PANTHER" id="PTHR37017">
    <property type="entry name" value="AB HYDROLASE-1 DOMAIN-CONTAINING PROTEIN-RELATED"/>
    <property type="match status" value="1"/>
</dbReference>
<keyword evidence="5" id="KW-1185">Reference proteome</keyword>
<dbReference type="HOGENOM" id="CLU_046066_1_0_1"/>
<dbReference type="STRING" id="348802.A0A0D2EK45"/>
<dbReference type="InterPro" id="IPR052897">
    <property type="entry name" value="Sec-Metab_Biosynth_Hydrolase"/>
</dbReference>
<evidence type="ECO:0000313" key="5">
    <source>
        <dbReference type="Proteomes" id="UP000054342"/>
    </source>
</evidence>
<feature type="domain" description="AB hydrolase-1" evidence="3">
    <location>
        <begin position="47"/>
        <end position="251"/>
    </location>
</feature>
<dbReference type="SUPFAM" id="SSF53474">
    <property type="entry name" value="alpha/beta-Hydrolases"/>
    <property type="match status" value="1"/>
</dbReference>
<gene>
    <name evidence="4" type="ORF">PV05_07315</name>
</gene>
<reference evidence="4 5" key="1">
    <citation type="submission" date="2015-01" db="EMBL/GenBank/DDBJ databases">
        <title>The Genome Sequence of Exophiala xenobiotica CBS118157.</title>
        <authorList>
            <consortium name="The Broad Institute Genomics Platform"/>
            <person name="Cuomo C."/>
            <person name="de Hoog S."/>
            <person name="Gorbushina A."/>
            <person name="Stielow B."/>
            <person name="Teixiera M."/>
            <person name="Abouelleil A."/>
            <person name="Chapman S.B."/>
            <person name="Priest M."/>
            <person name="Young S.K."/>
            <person name="Wortman J."/>
            <person name="Nusbaum C."/>
            <person name="Birren B."/>
        </authorList>
    </citation>
    <scope>NUCLEOTIDE SEQUENCE [LARGE SCALE GENOMIC DNA]</scope>
    <source>
        <strain evidence="4 5">CBS 118157</strain>
    </source>
</reference>
<dbReference type="Proteomes" id="UP000054342">
    <property type="component" value="Unassembled WGS sequence"/>
</dbReference>
<evidence type="ECO:0000313" key="4">
    <source>
        <dbReference type="EMBL" id="KIW54995.1"/>
    </source>
</evidence>
<evidence type="ECO:0000256" key="1">
    <source>
        <dbReference type="SAM" id="MobiDB-lite"/>
    </source>
</evidence>
<sequence>MSKPSILFFPGSFVLVSLYQPIFDAVSEAGYEIKGIHPPSVGPSSRQGRDGPAPSMYDDATVIAQEAEKLADQGKDVIIIAHSYGGVPVSQSPRGLGKLERKAQGKPGGVVRLAYMTCLVPAIGKSARDVLSSMPEAKPVPTSIDGNGWALQDDPAGTARLILQHMSPEGGEAIVRDFAKHSATSFVNELTYAGYKDIPVSYLVCEEDLIGPPEVQRAGIEMIEQVSGRKVDVTSVKAGHCPNLTAEKETIEWILSVAKKVQESQDAP</sequence>
<dbReference type="RefSeq" id="XP_013315579.1">
    <property type="nucleotide sequence ID" value="XM_013460125.1"/>
</dbReference>
<evidence type="ECO:0000256" key="2">
    <source>
        <dbReference type="SAM" id="SignalP"/>
    </source>
</evidence>
<dbReference type="Gene3D" id="3.40.50.1820">
    <property type="entry name" value="alpha/beta hydrolase"/>
    <property type="match status" value="1"/>
</dbReference>
<organism evidence="4 5">
    <name type="scientific">Exophiala xenobiotica</name>
    <dbReference type="NCBI Taxonomy" id="348802"/>
    <lineage>
        <taxon>Eukaryota</taxon>
        <taxon>Fungi</taxon>
        <taxon>Dikarya</taxon>
        <taxon>Ascomycota</taxon>
        <taxon>Pezizomycotina</taxon>
        <taxon>Eurotiomycetes</taxon>
        <taxon>Chaetothyriomycetidae</taxon>
        <taxon>Chaetothyriales</taxon>
        <taxon>Herpotrichiellaceae</taxon>
        <taxon>Exophiala</taxon>
    </lineage>
</organism>
<keyword evidence="2" id="KW-0732">Signal</keyword>
<feature type="chain" id="PRO_5002256800" description="AB hydrolase-1 domain-containing protein" evidence="2">
    <location>
        <begin position="20"/>
        <end position="268"/>
    </location>
</feature>
<dbReference type="PANTHER" id="PTHR37017:SF13">
    <property type="entry name" value="AB HYDROLASE-1 DOMAIN-CONTAINING PROTEIN"/>
    <property type="match status" value="1"/>
</dbReference>
<dbReference type="GeneID" id="25329223"/>
<name>A0A0D2EK45_9EURO</name>
<evidence type="ECO:0000259" key="3">
    <source>
        <dbReference type="Pfam" id="PF12697"/>
    </source>
</evidence>
<dbReference type="Pfam" id="PF12697">
    <property type="entry name" value="Abhydrolase_6"/>
    <property type="match status" value="1"/>
</dbReference>
<protein>
    <recommendedName>
        <fullName evidence="3">AB hydrolase-1 domain-containing protein</fullName>
    </recommendedName>
</protein>
<feature type="region of interest" description="Disordered" evidence="1">
    <location>
        <begin position="36"/>
        <end position="56"/>
    </location>
</feature>
<dbReference type="InterPro" id="IPR029058">
    <property type="entry name" value="AB_hydrolase_fold"/>
</dbReference>
<dbReference type="EMBL" id="KN847320">
    <property type="protein sequence ID" value="KIW54995.1"/>
    <property type="molecule type" value="Genomic_DNA"/>
</dbReference>
<feature type="signal peptide" evidence="2">
    <location>
        <begin position="1"/>
        <end position="19"/>
    </location>
</feature>
<dbReference type="OrthoDB" id="1263307at2759"/>
<proteinExistence type="predicted"/>
<accession>A0A0D2EK45</accession>